<name>A0A177B328_9BILA</name>
<sequence length="158" mass="18381">MMMNNKFDSESKLKTLSDESSEDDVMIVKINVTSAINNNRKINNQNTQKKTSIKQNKNKKTQDVDKLKNRENFLNQISDVNIENVHDKLMKFAHKCALKHMIQTIPERKRRNCKLCTSKKVRKLTKFCCKTCNKSLCSVPCFSNYHIALWQMSSDSDC</sequence>
<evidence type="ECO:0000259" key="1">
    <source>
        <dbReference type="Pfam" id="PF13842"/>
    </source>
</evidence>
<organism evidence="2 3">
    <name type="scientific">Intoshia linei</name>
    <dbReference type="NCBI Taxonomy" id="1819745"/>
    <lineage>
        <taxon>Eukaryota</taxon>
        <taxon>Metazoa</taxon>
        <taxon>Spiralia</taxon>
        <taxon>Lophotrochozoa</taxon>
        <taxon>Mesozoa</taxon>
        <taxon>Orthonectida</taxon>
        <taxon>Rhopaluridae</taxon>
        <taxon>Intoshia</taxon>
    </lineage>
</organism>
<protein>
    <recommendedName>
        <fullName evidence="1">PiggyBac transposable element-derived protein 4 C-terminal zinc-finger domain-containing protein</fullName>
    </recommendedName>
</protein>
<gene>
    <name evidence="2" type="ORF">A3Q56_03569</name>
</gene>
<dbReference type="AlphaFoldDB" id="A0A177B328"/>
<dbReference type="InterPro" id="IPR032718">
    <property type="entry name" value="PGBD4_Znf_C"/>
</dbReference>
<comment type="caution">
    <text evidence="2">The sequence shown here is derived from an EMBL/GenBank/DDBJ whole genome shotgun (WGS) entry which is preliminary data.</text>
</comment>
<proteinExistence type="predicted"/>
<dbReference type="Pfam" id="PF13842">
    <property type="entry name" value="zf-Tnp_2"/>
    <property type="match status" value="1"/>
</dbReference>
<keyword evidence="3" id="KW-1185">Reference proteome</keyword>
<reference evidence="2 3" key="1">
    <citation type="submission" date="2016-04" db="EMBL/GenBank/DDBJ databases">
        <title>The genome of Intoshia linei affirms orthonectids as highly simplified spiralians.</title>
        <authorList>
            <person name="Mikhailov K.V."/>
            <person name="Slusarev G.S."/>
            <person name="Nikitin M.A."/>
            <person name="Logacheva M.D."/>
            <person name="Penin A."/>
            <person name="Aleoshin V."/>
            <person name="Panchin Y.V."/>
        </authorList>
    </citation>
    <scope>NUCLEOTIDE SEQUENCE [LARGE SCALE GENOMIC DNA]</scope>
    <source>
        <strain evidence="2">Intl2013</strain>
        <tissue evidence="2">Whole animal</tissue>
    </source>
</reference>
<feature type="domain" description="PiggyBac transposable element-derived protein 4 C-terminal zinc-finger" evidence="1">
    <location>
        <begin position="98"/>
        <end position="146"/>
    </location>
</feature>
<evidence type="ECO:0000313" key="3">
    <source>
        <dbReference type="Proteomes" id="UP000078046"/>
    </source>
</evidence>
<dbReference type="Proteomes" id="UP000078046">
    <property type="component" value="Unassembled WGS sequence"/>
</dbReference>
<evidence type="ECO:0000313" key="2">
    <source>
        <dbReference type="EMBL" id="OAF68697.1"/>
    </source>
</evidence>
<dbReference type="EMBL" id="LWCA01000402">
    <property type="protein sequence ID" value="OAF68697.1"/>
    <property type="molecule type" value="Genomic_DNA"/>
</dbReference>
<accession>A0A177B328</accession>